<dbReference type="GO" id="GO:0016556">
    <property type="term" value="P:mRNA modification"/>
    <property type="evidence" value="ECO:0007669"/>
    <property type="project" value="UniProtKB-UniRule"/>
</dbReference>
<dbReference type="PANTHER" id="PTHR16121">
    <property type="entry name" value="CAP-SPECIFIC MRNA (NUCLEOSIDE-2'-O-)-METHYLTRANSFERASE 1-RELATED"/>
    <property type="match status" value="1"/>
</dbReference>
<evidence type="ECO:0000313" key="4">
    <source>
        <dbReference type="EMBL" id="MPC39189.1"/>
    </source>
</evidence>
<evidence type="ECO:0000259" key="3">
    <source>
        <dbReference type="PROSITE" id="PS51613"/>
    </source>
</evidence>
<keyword evidence="1 4" id="KW-0808">Transferase</keyword>
<sequence length="125" mass="14909">MFYDGKKATYIYSMYTYFQSNGHFVCKLFDVFTPFSVGLIYLMYRSFKYVSIHKPNTSRPANSERYIICKWKKEGTEDVYKYLFEMNERIIGLSSTSMDIVELVPVEDLQADQEFFDYMYSSNNE</sequence>
<evidence type="ECO:0000256" key="1">
    <source>
        <dbReference type="RuleBase" id="RU368012"/>
    </source>
</evidence>
<organism evidence="4 5">
    <name type="scientific">Portunus trituberculatus</name>
    <name type="common">Swimming crab</name>
    <name type="synonym">Neptunus trituberculatus</name>
    <dbReference type="NCBI Taxonomy" id="210409"/>
    <lineage>
        <taxon>Eukaryota</taxon>
        <taxon>Metazoa</taxon>
        <taxon>Ecdysozoa</taxon>
        <taxon>Arthropoda</taxon>
        <taxon>Crustacea</taxon>
        <taxon>Multicrustacea</taxon>
        <taxon>Malacostraca</taxon>
        <taxon>Eumalacostraca</taxon>
        <taxon>Eucarida</taxon>
        <taxon>Decapoda</taxon>
        <taxon>Pleocyemata</taxon>
        <taxon>Brachyura</taxon>
        <taxon>Eubrachyura</taxon>
        <taxon>Portunoidea</taxon>
        <taxon>Portunidae</taxon>
        <taxon>Portuninae</taxon>
        <taxon>Portunus</taxon>
    </lineage>
</organism>
<keyword evidence="1" id="KW-0506">mRNA capping</keyword>
<gene>
    <name evidence="4" type="primary">cmtr1_0</name>
    <name evidence="4" type="ORF">E2C01_032715</name>
</gene>
<dbReference type="Gene3D" id="3.40.50.12760">
    <property type="match status" value="1"/>
</dbReference>
<dbReference type="Proteomes" id="UP000324222">
    <property type="component" value="Unassembled WGS sequence"/>
</dbReference>
<feature type="transmembrane region" description="Helical" evidence="2">
    <location>
        <begin position="22"/>
        <end position="44"/>
    </location>
</feature>
<dbReference type="GO" id="GO:0006370">
    <property type="term" value="P:7-methylguanosine mRNA capping"/>
    <property type="evidence" value="ECO:0007669"/>
    <property type="project" value="UniProtKB-UniRule"/>
</dbReference>
<comment type="catalytic activity">
    <reaction evidence="1">
        <text>a 5'-end (N(7)-methyl 5'-triphosphoguanosine)-ribonucleoside in mRNA + S-adenosyl-L-methionine = a 5'-end (N(7)-methyl 5'-triphosphoguanosine)-(2'-O-methyl-ribonucleoside) in mRNA + S-adenosyl-L-homocysteine + H(+)</text>
        <dbReference type="Rhea" id="RHEA:67020"/>
        <dbReference type="Rhea" id="RHEA-COMP:17167"/>
        <dbReference type="Rhea" id="RHEA-COMP:17168"/>
        <dbReference type="ChEBI" id="CHEBI:15378"/>
        <dbReference type="ChEBI" id="CHEBI:57856"/>
        <dbReference type="ChEBI" id="CHEBI:59789"/>
        <dbReference type="ChEBI" id="CHEBI:156461"/>
        <dbReference type="ChEBI" id="CHEBI:167609"/>
        <dbReference type="EC" id="2.1.1.57"/>
    </reaction>
</comment>
<dbReference type="InterPro" id="IPR002877">
    <property type="entry name" value="RNA_MeTrfase_FtsJ_dom"/>
</dbReference>
<dbReference type="SUPFAM" id="SSF53335">
    <property type="entry name" value="S-adenosyl-L-methionine-dependent methyltransferases"/>
    <property type="match status" value="1"/>
</dbReference>
<protein>
    <recommendedName>
        <fullName evidence="1">Cap-specific mRNA (nucleoside-2'-O-)-methyltransferase 1</fullName>
        <ecNumber evidence="1">2.1.1.57</ecNumber>
    </recommendedName>
    <alternativeName>
        <fullName evidence="1">Cap1 2'O-ribose methyltransferase 1</fullName>
    </alternativeName>
</protein>
<keyword evidence="1 4" id="KW-0489">Methyltransferase</keyword>
<keyword evidence="1" id="KW-0539">Nucleus</keyword>
<keyword evidence="2" id="KW-1133">Transmembrane helix</keyword>
<keyword evidence="1" id="KW-0507">mRNA processing</keyword>
<comment type="subcellular location">
    <subcellularLocation>
        <location evidence="1">Nucleus</location>
    </subcellularLocation>
</comment>
<dbReference type="InterPro" id="IPR025816">
    <property type="entry name" value="RrmJ-type_MeTrfase"/>
</dbReference>
<dbReference type="OrthoDB" id="10251234at2759"/>
<dbReference type="EMBL" id="VSRR010004287">
    <property type="protein sequence ID" value="MPC39189.1"/>
    <property type="molecule type" value="Genomic_DNA"/>
</dbReference>
<comment type="caution">
    <text evidence="4">The sequence shown here is derived from an EMBL/GenBank/DDBJ whole genome shotgun (WGS) entry which is preliminary data.</text>
</comment>
<dbReference type="GO" id="GO:0005634">
    <property type="term" value="C:nucleus"/>
    <property type="evidence" value="ECO:0007669"/>
    <property type="project" value="UniProtKB-SubCell"/>
</dbReference>
<accession>A0A5B7F1S8</accession>
<dbReference type="AlphaFoldDB" id="A0A5B7F1S8"/>
<evidence type="ECO:0000313" key="5">
    <source>
        <dbReference type="Proteomes" id="UP000324222"/>
    </source>
</evidence>
<proteinExistence type="predicted"/>
<dbReference type="EC" id="2.1.1.57" evidence="1"/>
<dbReference type="GO" id="GO:0005737">
    <property type="term" value="C:cytoplasm"/>
    <property type="evidence" value="ECO:0007669"/>
    <property type="project" value="TreeGrafter"/>
</dbReference>
<name>A0A5B7F1S8_PORTR</name>
<dbReference type="GO" id="GO:0004483">
    <property type="term" value="F:methyltransferase cap1 activity"/>
    <property type="evidence" value="ECO:0007669"/>
    <property type="project" value="UniProtKB-UniRule"/>
</dbReference>
<feature type="domain" description="RrmJ-type SAM-dependent 2'-O-MTase" evidence="3">
    <location>
        <begin position="22"/>
        <end position="73"/>
    </location>
</feature>
<dbReference type="GO" id="GO:0003676">
    <property type="term" value="F:nucleic acid binding"/>
    <property type="evidence" value="ECO:0007669"/>
    <property type="project" value="UniProtKB-UniRule"/>
</dbReference>
<comment type="function">
    <text evidence="1">S-adenosyl-L-methionine-dependent methyltransferase that mediates RNA cap1 2'-O-ribose methylation to the 5'-cap structure of RNAs. Methylates the ribose of the first nucleotide of a m(7)GpppG-capped mRNA to produce m(7)GpppNmp (cap1).</text>
</comment>
<dbReference type="Pfam" id="PF01728">
    <property type="entry name" value="FtsJ"/>
    <property type="match status" value="1"/>
</dbReference>
<dbReference type="PANTHER" id="PTHR16121:SF0">
    <property type="entry name" value="CAP-SPECIFIC MRNA (NUCLEOSIDE-2'-O-)-METHYLTRANSFERASE 1"/>
    <property type="match status" value="1"/>
</dbReference>
<keyword evidence="2" id="KW-0812">Transmembrane</keyword>
<keyword evidence="2" id="KW-0472">Membrane</keyword>
<dbReference type="GO" id="GO:0032259">
    <property type="term" value="P:methylation"/>
    <property type="evidence" value="ECO:0007669"/>
    <property type="project" value="UniProtKB-KW"/>
</dbReference>
<keyword evidence="5" id="KW-1185">Reference proteome</keyword>
<dbReference type="InterPro" id="IPR029063">
    <property type="entry name" value="SAM-dependent_MTases_sf"/>
</dbReference>
<evidence type="ECO:0000256" key="2">
    <source>
        <dbReference type="SAM" id="Phobius"/>
    </source>
</evidence>
<keyword evidence="1" id="KW-0949">S-adenosyl-L-methionine</keyword>
<reference evidence="4 5" key="1">
    <citation type="submission" date="2019-05" db="EMBL/GenBank/DDBJ databases">
        <title>Another draft genome of Portunus trituberculatus and its Hox gene families provides insights of decapod evolution.</title>
        <authorList>
            <person name="Jeong J.-H."/>
            <person name="Song I."/>
            <person name="Kim S."/>
            <person name="Choi T."/>
            <person name="Kim D."/>
            <person name="Ryu S."/>
            <person name="Kim W."/>
        </authorList>
    </citation>
    <scope>NUCLEOTIDE SEQUENCE [LARGE SCALE GENOMIC DNA]</scope>
    <source>
        <tissue evidence="4">Muscle</tissue>
    </source>
</reference>
<dbReference type="InterPro" id="IPR050851">
    <property type="entry name" value="mRNA_Cap_2O-Ribose_MeTrfase"/>
</dbReference>
<dbReference type="PROSITE" id="PS51613">
    <property type="entry name" value="SAM_MT_RRMJ"/>
    <property type="match status" value="1"/>
</dbReference>